<dbReference type="CDD" id="cd06173">
    <property type="entry name" value="MFS_MefA_like"/>
    <property type="match status" value="1"/>
</dbReference>
<feature type="transmembrane region" description="Helical" evidence="7">
    <location>
        <begin position="213"/>
        <end position="238"/>
    </location>
</feature>
<dbReference type="InterPro" id="IPR036259">
    <property type="entry name" value="MFS_trans_sf"/>
</dbReference>
<feature type="transmembrane region" description="Helical" evidence="7">
    <location>
        <begin position="42"/>
        <end position="65"/>
    </location>
</feature>
<dbReference type="Gene3D" id="1.20.1250.20">
    <property type="entry name" value="MFS general substrate transporter like domains"/>
    <property type="match status" value="1"/>
</dbReference>
<feature type="transmembrane region" description="Helical" evidence="7">
    <location>
        <begin position="140"/>
        <end position="160"/>
    </location>
</feature>
<dbReference type="SUPFAM" id="SSF103473">
    <property type="entry name" value="MFS general substrate transporter"/>
    <property type="match status" value="1"/>
</dbReference>
<evidence type="ECO:0000256" key="2">
    <source>
        <dbReference type="ARBA" id="ARBA00022448"/>
    </source>
</evidence>
<comment type="subcellular location">
    <subcellularLocation>
        <location evidence="1">Cell membrane</location>
        <topology evidence="1">Multi-pass membrane protein</topology>
    </subcellularLocation>
</comment>
<evidence type="ECO:0000256" key="3">
    <source>
        <dbReference type="ARBA" id="ARBA00022475"/>
    </source>
</evidence>
<feature type="transmembrane region" description="Helical" evidence="7">
    <location>
        <begin position="166"/>
        <end position="183"/>
    </location>
</feature>
<sequence length="403" mass="41956">MSVCNTTWRDLQGVALAASCGEGMLLAVVPLLAARITSDPQAVSLATTASQLPWVLFPLLVGVIIDRVRRASLLAAALTVQALACIAMALAVHTGLLSLPVLIAIAFVLVAGQVITESTRAAMVPSIVPNDALDAANSRLLLIDFGVVRFLVPPLAGFLVVWSQAAVGWIAAAATVIAVLLSFRLRGAPTTRPPGRPLREIREGLRHLVAIKLLRSITVAVSFASFAWFMGFATLALYVEHVLRLDARGYGLLLACTAVGFAGGAAMASRVIARLGPPAAMRVAVTLEIACKLLVGIVPAHWSFVAVVLGVHMAASFVWNVGSQSSRQRFTPPALLGRVLTSHRALTWGMAPLGALAGGFVAGSLGLDVVWVVAAAIQAVGVALVWHTISTTGFATARSVTAP</sequence>
<feature type="transmembrane region" description="Helical" evidence="7">
    <location>
        <begin position="12"/>
        <end position="36"/>
    </location>
</feature>
<keyword evidence="9" id="KW-1185">Reference proteome</keyword>
<dbReference type="InterPro" id="IPR010290">
    <property type="entry name" value="TM_effector"/>
</dbReference>
<protein>
    <submittedName>
        <fullName evidence="8">MFS transporter</fullName>
    </submittedName>
</protein>
<proteinExistence type="predicted"/>
<keyword evidence="4 7" id="KW-0812">Transmembrane</keyword>
<feature type="transmembrane region" description="Helical" evidence="7">
    <location>
        <begin position="250"/>
        <end position="272"/>
    </location>
</feature>
<comment type="caution">
    <text evidence="8">The sequence shown here is derived from an EMBL/GenBank/DDBJ whole genome shotgun (WGS) entry which is preliminary data.</text>
</comment>
<accession>A0ABP7QVX8</accession>
<feature type="transmembrane region" description="Helical" evidence="7">
    <location>
        <begin position="304"/>
        <end position="322"/>
    </location>
</feature>
<evidence type="ECO:0000256" key="6">
    <source>
        <dbReference type="ARBA" id="ARBA00023136"/>
    </source>
</evidence>
<name>A0ABP7QVX8_9PSEU</name>
<evidence type="ECO:0000313" key="8">
    <source>
        <dbReference type="EMBL" id="GAA3988846.1"/>
    </source>
</evidence>
<dbReference type="Pfam" id="PF05977">
    <property type="entry name" value="MFS_3"/>
    <property type="match status" value="1"/>
</dbReference>
<feature type="transmembrane region" description="Helical" evidence="7">
    <location>
        <begin position="345"/>
        <end position="363"/>
    </location>
</feature>
<keyword evidence="6 7" id="KW-0472">Membrane</keyword>
<organism evidence="8 9">
    <name type="scientific">Allokutzneria multivorans</name>
    <dbReference type="NCBI Taxonomy" id="1142134"/>
    <lineage>
        <taxon>Bacteria</taxon>
        <taxon>Bacillati</taxon>
        <taxon>Actinomycetota</taxon>
        <taxon>Actinomycetes</taxon>
        <taxon>Pseudonocardiales</taxon>
        <taxon>Pseudonocardiaceae</taxon>
        <taxon>Allokutzneria</taxon>
    </lineage>
</organism>
<gene>
    <name evidence="8" type="ORF">GCM10022247_04150</name>
</gene>
<feature type="transmembrane region" description="Helical" evidence="7">
    <location>
        <begin position="97"/>
        <end position="116"/>
    </location>
</feature>
<feature type="transmembrane region" description="Helical" evidence="7">
    <location>
        <begin position="369"/>
        <end position="389"/>
    </location>
</feature>
<dbReference type="PANTHER" id="PTHR23513:SF6">
    <property type="entry name" value="MAJOR FACILITATOR SUPERFAMILY ASSOCIATED DOMAIN-CONTAINING PROTEIN"/>
    <property type="match status" value="1"/>
</dbReference>
<feature type="transmembrane region" description="Helical" evidence="7">
    <location>
        <begin position="72"/>
        <end position="91"/>
    </location>
</feature>
<dbReference type="EMBL" id="BAABAL010000004">
    <property type="protein sequence ID" value="GAA3988846.1"/>
    <property type="molecule type" value="Genomic_DNA"/>
</dbReference>
<keyword evidence="2" id="KW-0813">Transport</keyword>
<reference evidence="9" key="1">
    <citation type="journal article" date="2019" name="Int. J. Syst. Evol. Microbiol.">
        <title>The Global Catalogue of Microorganisms (GCM) 10K type strain sequencing project: providing services to taxonomists for standard genome sequencing and annotation.</title>
        <authorList>
            <consortium name="The Broad Institute Genomics Platform"/>
            <consortium name="The Broad Institute Genome Sequencing Center for Infectious Disease"/>
            <person name="Wu L."/>
            <person name="Ma J."/>
        </authorList>
    </citation>
    <scope>NUCLEOTIDE SEQUENCE [LARGE SCALE GENOMIC DNA]</scope>
    <source>
        <strain evidence="9">JCM 17342</strain>
    </source>
</reference>
<keyword evidence="5 7" id="KW-1133">Transmembrane helix</keyword>
<evidence type="ECO:0000256" key="4">
    <source>
        <dbReference type="ARBA" id="ARBA00022692"/>
    </source>
</evidence>
<keyword evidence="3" id="KW-1003">Cell membrane</keyword>
<evidence type="ECO:0000256" key="7">
    <source>
        <dbReference type="SAM" id="Phobius"/>
    </source>
</evidence>
<dbReference type="PANTHER" id="PTHR23513">
    <property type="entry name" value="INTEGRAL MEMBRANE EFFLUX PROTEIN-RELATED"/>
    <property type="match status" value="1"/>
</dbReference>
<evidence type="ECO:0000256" key="1">
    <source>
        <dbReference type="ARBA" id="ARBA00004651"/>
    </source>
</evidence>
<evidence type="ECO:0000313" key="9">
    <source>
        <dbReference type="Proteomes" id="UP001501747"/>
    </source>
</evidence>
<dbReference type="Proteomes" id="UP001501747">
    <property type="component" value="Unassembled WGS sequence"/>
</dbReference>
<evidence type="ECO:0000256" key="5">
    <source>
        <dbReference type="ARBA" id="ARBA00022989"/>
    </source>
</evidence>